<reference evidence="3 4" key="1">
    <citation type="submission" date="2019-03" db="EMBL/GenBank/DDBJ databases">
        <title>Genomic Encyclopedia of Type Strains, Phase IV (KMG-IV): sequencing the most valuable type-strain genomes for metagenomic binning, comparative biology and taxonomic classification.</title>
        <authorList>
            <person name="Goeker M."/>
        </authorList>
    </citation>
    <scope>NUCLEOTIDE SEQUENCE [LARGE SCALE GENOMIC DNA]</scope>
    <source>
        <strain evidence="3 4">DSM 100451</strain>
    </source>
</reference>
<dbReference type="EMBL" id="SLUM01000017">
    <property type="protein sequence ID" value="TCL55293.1"/>
    <property type="molecule type" value="Genomic_DNA"/>
</dbReference>
<proteinExistence type="predicted"/>
<sequence>MKRRIIIAAAFTVCLALWAAVWPQAETVGETPAPPQTPAASAPEPIVAEVKLETESDLPTEKEKTATPQSEPPHETTNEREPAPVEASAAPNARPMSESEHVPEPTPVPASAQAITDLQPGDMVYVEGFGWLEYQGPNHCEYGADIYENGNKIGIMG</sequence>
<comment type="caution">
    <text evidence="3">The sequence shown here is derived from an EMBL/GenBank/DDBJ whole genome shotgun (WGS) entry which is preliminary data.</text>
</comment>
<dbReference type="Proteomes" id="UP000295184">
    <property type="component" value="Unassembled WGS sequence"/>
</dbReference>
<evidence type="ECO:0000313" key="4">
    <source>
        <dbReference type="Proteomes" id="UP000295184"/>
    </source>
</evidence>
<dbReference type="RefSeq" id="WP_058963765.1">
    <property type="nucleotide sequence ID" value="NZ_CABKVM010000015.1"/>
</dbReference>
<keyword evidence="2" id="KW-0732">Signal</keyword>
<evidence type="ECO:0000256" key="1">
    <source>
        <dbReference type="SAM" id="MobiDB-lite"/>
    </source>
</evidence>
<dbReference type="OrthoDB" id="2666372at2"/>
<feature type="compositionally biased region" description="Basic and acidic residues" evidence="1">
    <location>
        <begin position="50"/>
        <end position="65"/>
    </location>
</feature>
<evidence type="ECO:0000313" key="3">
    <source>
        <dbReference type="EMBL" id="TCL55293.1"/>
    </source>
</evidence>
<accession>A0A4R1QQW2</accession>
<gene>
    <name evidence="3" type="ORF">EDD77_11722</name>
</gene>
<dbReference type="STRING" id="1650663.GCA_001486665_01306"/>
<feature type="chain" id="PRO_5038602773" evidence="2">
    <location>
        <begin position="20"/>
        <end position="157"/>
    </location>
</feature>
<organism evidence="3 4">
    <name type="scientific">Allofournierella massiliensis</name>
    <dbReference type="NCBI Taxonomy" id="1650663"/>
    <lineage>
        <taxon>Bacteria</taxon>
        <taxon>Bacillati</taxon>
        <taxon>Bacillota</taxon>
        <taxon>Clostridia</taxon>
        <taxon>Eubacteriales</taxon>
        <taxon>Oscillospiraceae</taxon>
        <taxon>Allofournierella</taxon>
    </lineage>
</organism>
<feature type="signal peptide" evidence="2">
    <location>
        <begin position="1"/>
        <end position="19"/>
    </location>
</feature>
<dbReference type="AlphaFoldDB" id="A0A4R1QQW2"/>
<evidence type="ECO:0000256" key="2">
    <source>
        <dbReference type="SAM" id="SignalP"/>
    </source>
</evidence>
<feature type="compositionally biased region" description="Basic and acidic residues" evidence="1">
    <location>
        <begin position="72"/>
        <end position="83"/>
    </location>
</feature>
<protein>
    <submittedName>
        <fullName evidence="3">Uncharacterized protein</fullName>
    </submittedName>
</protein>
<feature type="region of interest" description="Disordered" evidence="1">
    <location>
        <begin position="29"/>
        <end position="109"/>
    </location>
</feature>
<name>A0A4R1QQW2_9FIRM</name>